<reference evidence="1 2" key="1">
    <citation type="submission" date="2018-10" db="EMBL/GenBank/DDBJ databases">
        <authorList>
            <person name="Perry B.J."/>
            <person name="Sullivan J.T."/>
            <person name="Murphy R.J.T."/>
            <person name="Ramsay J.P."/>
            <person name="Ronson C.W."/>
        </authorList>
    </citation>
    <scope>NUCLEOTIDE SEQUENCE [LARGE SCALE GENOMIC DNA]</scope>
    <source>
        <strain evidence="1 2">R88b</strain>
    </source>
</reference>
<evidence type="ECO:0000313" key="1">
    <source>
        <dbReference type="EMBL" id="QKD02697.1"/>
    </source>
</evidence>
<proteinExistence type="predicted"/>
<dbReference type="AlphaFoldDB" id="A0A6M7WKT7"/>
<accession>A0A6M7WKT7</accession>
<gene>
    <name evidence="1" type="ORF">EB235_15285</name>
</gene>
<protein>
    <submittedName>
        <fullName evidence="1">Uncharacterized protein</fullName>
    </submittedName>
</protein>
<sequence>MLPATLLVFTGDHDACKLVKLVLFQELRRPPEVVQRRRRPAMPKYQIDEMDGDALSASHVASGATALEALRKITGKTISTRALQNHWFRVVDESEGSVFEYSVEHTLTARR</sequence>
<dbReference type="Proteomes" id="UP000503017">
    <property type="component" value="Chromosome"/>
</dbReference>
<dbReference type="EMBL" id="CP033367">
    <property type="protein sequence ID" value="QKD02697.1"/>
    <property type="molecule type" value="Genomic_DNA"/>
</dbReference>
<evidence type="ECO:0000313" key="2">
    <source>
        <dbReference type="Proteomes" id="UP000503017"/>
    </source>
</evidence>
<name>A0A6M7WKT7_RHILI</name>
<organism evidence="1 2">
    <name type="scientific">Mesorhizobium loti R88b</name>
    <dbReference type="NCBI Taxonomy" id="935548"/>
    <lineage>
        <taxon>Bacteria</taxon>
        <taxon>Pseudomonadati</taxon>
        <taxon>Pseudomonadota</taxon>
        <taxon>Alphaproteobacteria</taxon>
        <taxon>Hyphomicrobiales</taxon>
        <taxon>Phyllobacteriaceae</taxon>
        <taxon>Mesorhizobium</taxon>
    </lineage>
</organism>